<dbReference type="InParanoid" id="A0A340X8I6"/>
<dbReference type="RefSeq" id="XP_007455345.1">
    <property type="nucleotide sequence ID" value="XM_007455283.1"/>
</dbReference>
<dbReference type="Proteomes" id="UP000265300">
    <property type="component" value="Unplaced"/>
</dbReference>
<evidence type="ECO:0000256" key="1">
    <source>
        <dbReference type="SAM" id="MobiDB-lite"/>
    </source>
</evidence>
<dbReference type="GeneID" id="103075445"/>
<accession>A0A340X8I6</accession>
<dbReference type="AlphaFoldDB" id="A0A340X8I6"/>
<keyword evidence="2" id="KW-1185">Reference proteome</keyword>
<feature type="compositionally biased region" description="Basic and acidic residues" evidence="1">
    <location>
        <begin position="196"/>
        <end position="210"/>
    </location>
</feature>
<reference evidence="3" key="1">
    <citation type="submission" date="2025-08" db="UniProtKB">
        <authorList>
            <consortium name="RefSeq"/>
        </authorList>
    </citation>
    <scope>IDENTIFICATION</scope>
</reference>
<feature type="compositionally biased region" description="Low complexity" evidence="1">
    <location>
        <begin position="164"/>
        <end position="195"/>
    </location>
</feature>
<evidence type="ECO:0000313" key="3">
    <source>
        <dbReference type="RefSeq" id="XP_007455345.1"/>
    </source>
</evidence>
<evidence type="ECO:0000313" key="2">
    <source>
        <dbReference type="Proteomes" id="UP000265300"/>
    </source>
</evidence>
<sequence>MKPVYRCLFHPARPSGCLDSYRALTAPRHHPGDRGARRGLGGPVTAGGRLGRSLSPAGRLVPPHRPFLPRVHAPVNRKGARPSTHRPPAWTSLVPRTLGPGTLGRAHRAGGGPGLPGAAPHPEGPERRPPPGASAPAGLGPGRDPVSCPDPDMLTRPNFLRTSPPCAARAPVRPRSSGRPRPEAPAARAPQAWREAWARPRGDRSPRKIPPENPRVGTPEGKSEKREPGAPTCKLSERPPPPPPPPPPPQPPQKGFKSVRAQRSQRRSRPGGWEEPAGRWDGRRCPARRPRPLPQASGRGRARRRCHGDAPGLGCPAQQAGGGDFRTRVSPPPRPRGAVALATLRASAAPA</sequence>
<name>A0A340X8I6_LIPVE</name>
<feature type="compositionally biased region" description="Gly residues" evidence="1">
    <location>
        <begin position="38"/>
        <end position="50"/>
    </location>
</feature>
<gene>
    <name evidence="3" type="primary">LOC103075445</name>
</gene>
<feature type="region of interest" description="Disordered" evidence="1">
    <location>
        <begin position="27"/>
        <end position="336"/>
    </location>
</feature>
<organism evidence="2 3">
    <name type="scientific">Lipotes vexillifer</name>
    <name type="common">Yangtze river dolphin</name>
    <dbReference type="NCBI Taxonomy" id="118797"/>
    <lineage>
        <taxon>Eukaryota</taxon>
        <taxon>Metazoa</taxon>
        <taxon>Chordata</taxon>
        <taxon>Craniata</taxon>
        <taxon>Vertebrata</taxon>
        <taxon>Euteleostomi</taxon>
        <taxon>Mammalia</taxon>
        <taxon>Eutheria</taxon>
        <taxon>Laurasiatheria</taxon>
        <taxon>Artiodactyla</taxon>
        <taxon>Whippomorpha</taxon>
        <taxon>Cetacea</taxon>
        <taxon>Odontoceti</taxon>
        <taxon>Lipotidae</taxon>
        <taxon>Lipotes</taxon>
    </lineage>
</organism>
<feature type="compositionally biased region" description="Pro residues" evidence="1">
    <location>
        <begin position="238"/>
        <end position="252"/>
    </location>
</feature>
<proteinExistence type="predicted"/>
<dbReference type="KEGG" id="lve:103075445"/>
<protein>
    <submittedName>
        <fullName evidence="3">Basic proline-rich protein-like</fullName>
    </submittedName>
</protein>